<protein>
    <submittedName>
        <fullName evidence="1">Uncharacterized protein</fullName>
    </submittedName>
</protein>
<keyword evidence="2" id="KW-1185">Reference proteome</keyword>
<accession>A0A2T5J439</accession>
<evidence type="ECO:0000313" key="1">
    <source>
        <dbReference type="EMBL" id="PTQ91379.1"/>
    </source>
</evidence>
<dbReference type="EMBL" id="QAON01000001">
    <property type="protein sequence ID" value="PTQ91379.1"/>
    <property type="molecule type" value="Genomic_DNA"/>
</dbReference>
<dbReference type="Proteomes" id="UP000244223">
    <property type="component" value="Unassembled WGS sequence"/>
</dbReference>
<proteinExistence type="predicted"/>
<organism evidence="1 2">
    <name type="scientific">Agitococcus lubricus</name>
    <dbReference type="NCBI Taxonomy" id="1077255"/>
    <lineage>
        <taxon>Bacteria</taxon>
        <taxon>Pseudomonadati</taxon>
        <taxon>Pseudomonadota</taxon>
        <taxon>Gammaproteobacteria</taxon>
        <taxon>Moraxellales</taxon>
        <taxon>Moraxellaceae</taxon>
        <taxon>Agitococcus</taxon>
    </lineage>
</organism>
<comment type="caution">
    <text evidence="1">The sequence shown here is derived from an EMBL/GenBank/DDBJ whole genome shotgun (WGS) entry which is preliminary data.</text>
</comment>
<evidence type="ECO:0000313" key="2">
    <source>
        <dbReference type="Proteomes" id="UP000244223"/>
    </source>
</evidence>
<dbReference type="RefSeq" id="WP_107864391.1">
    <property type="nucleotide sequence ID" value="NZ_QAON01000001.1"/>
</dbReference>
<name>A0A2T5J439_9GAMM</name>
<gene>
    <name evidence="1" type="ORF">C8N29_101452</name>
</gene>
<reference evidence="1 2" key="1">
    <citation type="submission" date="2018-04" db="EMBL/GenBank/DDBJ databases">
        <title>Genomic Encyclopedia of Archaeal and Bacterial Type Strains, Phase II (KMG-II): from individual species to whole genera.</title>
        <authorList>
            <person name="Goeker M."/>
        </authorList>
    </citation>
    <scope>NUCLEOTIDE SEQUENCE [LARGE SCALE GENOMIC DNA]</scope>
    <source>
        <strain evidence="1 2">DSM 5822</strain>
    </source>
</reference>
<dbReference type="AlphaFoldDB" id="A0A2T5J439"/>
<sequence length="60" mass="6747">MPYALTVARLANNPDFNELVVSLGKFGFGEKKWSATQKIAPSIAWPKLVQYLRDEVKPLV</sequence>